<reference evidence="1" key="2">
    <citation type="submission" date="2020-08" db="EMBL/GenBank/DDBJ databases">
        <authorList>
            <person name="Chen M."/>
            <person name="Teng W."/>
            <person name="Zhao L."/>
            <person name="Hu C."/>
            <person name="Zhou Y."/>
            <person name="Han B."/>
            <person name="Song L."/>
            <person name="Shu W."/>
        </authorList>
    </citation>
    <scope>NUCLEOTIDE SEQUENCE</scope>
    <source>
        <strain evidence="1">FACHB-1277</strain>
    </source>
</reference>
<dbReference type="Pfam" id="PF10117">
    <property type="entry name" value="McrBC"/>
    <property type="match status" value="1"/>
</dbReference>
<evidence type="ECO:0000313" key="1">
    <source>
        <dbReference type="EMBL" id="MBD2149856.1"/>
    </source>
</evidence>
<dbReference type="Proteomes" id="UP000631421">
    <property type="component" value="Unassembled WGS sequence"/>
</dbReference>
<comment type="caution">
    <text evidence="1">The sequence shown here is derived from an EMBL/GenBank/DDBJ whole genome shotgun (WGS) entry which is preliminary data.</text>
</comment>
<evidence type="ECO:0000313" key="2">
    <source>
        <dbReference type="Proteomes" id="UP000631421"/>
    </source>
</evidence>
<dbReference type="AlphaFoldDB" id="A0A926Z536"/>
<keyword evidence="2" id="KW-1185">Reference proteome</keyword>
<reference evidence="1" key="1">
    <citation type="journal article" date="2015" name="ISME J.">
        <title>Draft Genome Sequence of Streptomyces incarnatus NRRL8089, which Produces the Nucleoside Antibiotic Sinefungin.</title>
        <authorList>
            <person name="Oshima K."/>
            <person name="Hattori M."/>
            <person name="Shimizu H."/>
            <person name="Fukuda K."/>
            <person name="Nemoto M."/>
            <person name="Inagaki K."/>
            <person name="Tamura T."/>
        </authorList>
    </citation>
    <scope>NUCLEOTIDE SEQUENCE</scope>
    <source>
        <strain evidence="1">FACHB-1277</strain>
    </source>
</reference>
<accession>A0A926Z536</accession>
<dbReference type="PANTHER" id="PTHR38733">
    <property type="entry name" value="PROTEIN MCRC"/>
    <property type="match status" value="1"/>
</dbReference>
<dbReference type="PANTHER" id="PTHR38733:SF1">
    <property type="entry name" value="TYPE IV METHYL-DIRECTED RESTRICTION ENZYME ECOKMCRBC"/>
    <property type="match status" value="1"/>
</dbReference>
<organism evidence="1 2">
    <name type="scientific">Pseudanabaena cinerea FACHB-1277</name>
    <dbReference type="NCBI Taxonomy" id="2949581"/>
    <lineage>
        <taxon>Bacteria</taxon>
        <taxon>Bacillati</taxon>
        <taxon>Cyanobacteriota</taxon>
        <taxon>Cyanophyceae</taxon>
        <taxon>Pseudanabaenales</taxon>
        <taxon>Pseudanabaenaceae</taxon>
        <taxon>Pseudanabaena</taxon>
        <taxon>Pseudanabaena cinerea</taxon>
    </lineage>
</organism>
<dbReference type="RefSeq" id="WP_190350223.1">
    <property type="nucleotide sequence ID" value="NZ_JACJPY010000014.1"/>
</dbReference>
<protein>
    <recommendedName>
        <fullName evidence="3">Restriction endonuclease</fullName>
    </recommendedName>
</protein>
<dbReference type="EMBL" id="JACJPY010000014">
    <property type="protein sequence ID" value="MBD2149856.1"/>
    <property type="molecule type" value="Genomic_DNA"/>
</dbReference>
<evidence type="ECO:0008006" key="3">
    <source>
        <dbReference type="Google" id="ProtNLM"/>
    </source>
</evidence>
<gene>
    <name evidence="1" type="ORF">H6F44_06920</name>
</gene>
<proteinExistence type="predicted"/>
<sequence length="420" mass="49371">MKLSLFEYEVSRGFNWTNQEQGAIAKLEKILGDRLFDFLGREIQARQYVGVFRLGDRTVEVLPKMYRDNTATPKQDSVRNLLYMLEYTHQLNVKQYALASLSQQDLDWFEILTRLFAMNLLEEWQRGAFRNYQGVSDTLPVLKGKWNLTEQLRRPERKHLFAVTFDEFTADNQLNRVLRYVVERLYQLTRNFHNRQMLHELQQWMEEVILLPKVNVEDLRLIAITRLNQRFEPLLNLARLFLENESLQLSSGNFQTFAFALDMNKLFEEFVIAFIDRHRHEILPTELQDCELLPQSSGAVRYLAKTSNQQPIFQLKPDLVIRQKGIFPLIIDTKYKRLQEGDRKLGVSQADFYQMYAYAQRYNCANVLLIYPQVVGMSELRASFAIEGGTITAATIDLCGDLSKQEERDKLVRRLKALFE</sequence>
<dbReference type="InterPro" id="IPR019292">
    <property type="entry name" value="McrC"/>
</dbReference>
<name>A0A926Z536_9CYAN</name>